<sequence length="444" mass="47913">MFSSRSTRGACFGSAAVICVGLVGCSGAVGDGDVAPQTTTQPTDETTPTSPVAVALNPVAEPTEAGGKLLAAGDYEQAVEQFTRAIKAAGASAQPVVVDTAAASLYRNRGVAYLRMGFPDTAKEDFTASIAIAPADPATYEQRAIAYMQLGDLFNAIRDSTQAIRLNPRNAAAYHTRGLVYLRREQFDRSVADLEQALAEDPALTAVATPKLGEAYYRWSEQLADDGDEAGAAEKLARAELLVPEYVLAQQKIAEPEEVEVAVLEQTVAKPVITEAVEHFNRGVELQIRGENDQAIIEFTESITLDREQAAPYLRRGETLLAMGFPDTALEDFQTAEDRGSPSAEIHRLKARTYLALESPHRAAMSATDALHDNPGDASMYALRGEAYLQMENWDRAIVDLEEAIRRDPGLKDAVTPSLTAARKGRSEAQAKRMQTAYSVTMPE</sequence>
<organism evidence="5 6">
    <name type="scientific">Lacipirellula limnantheis</name>
    <dbReference type="NCBI Taxonomy" id="2528024"/>
    <lineage>
        <taxon>Bacteria</taxon>
        <taxon>Pseudomonadati</taxon>
        <taxon>Planctomycetota</taxon>
        <taxon>Planctomycetia</taxon>
        <taxon>Pirellulales</taxon>
        <taxon>Lacipirellulaceae</taxon>
        <taxon>Lacipirellula</taxon>
    </lineage>
</organism>
<dbReference type="EMBL" id="CP036339">
    <property type="protein sequence ID" value="QDT75492.1"/>
    <property type="molecule type" value="Genomic_DNA"/>
</dbReference>
<protein>
    <submittedName>
        <fullName evidence="5">Lipoprotein NlpI</fullName>
    </submittedName>
</protein>
<dbReference type="PANTHER" id="PTHR44858">
    <property type="entry name" value="TETRATRICOPEPTIDE REPEAT PROTEIN 6"/>
    <property type="match status" value="1"/>
</dbReference>
<keyword evidence="1" id="KW-0677">Repeat</keyword>
<evidence type="ECO:0000256" key="3">
    <source>
        <dbReference type="PROSITE-ProRule" id="PRU00339"/>
    </source>
</evidence>
<feature type="repeat" description="TPR" evidence="3">
    <location>
        <begin position="378"/>
        <end position="411"/>
    </location>
</feature>
<dbReference type="Gene3D" id="1.25.40.10">
    <property type="entry name" value="Tetratricopeptide repeat domain"/>
    <property type="match status" value="4"/>
</dbReference>
<dbReference type="SMART" id="SM00028">
    <property type="entry name" value="TPR"/>
    <property type="match status" value="8"/>
</dbReference>
<accession>A0A517U4E3</accession>
<dbReference type="PROSITE" id="PS51257">
    <property type="entry name" value="PROKAR_LIPOPROTEIN"/>
    <property type="match status" value="1"/>
</dbReference>
<name>A0A517U4E3_9BACT</name>
<evidence type="ECO:0000256" key="1">
    <source>
        <dbReference type="ARBA" id="ARBA00022737"/>
    </source>
</evidence>
<dbReference type="InterPro" id="IPR019734">
    <property type="entry name" value="TPR_rpt"/>
</dbReference>
<feature type="region of interest" description="Disordered" evidence="4">
    <location>
        <begin position="421"/>
        <end position="444"/>
    </location>
</feature>
<keyword evidence="5" id="KW-0449">Lipoprotein</keyword>
<dbReference type="OrthoDB" id="9790037at2"/>
<dbReference type="PROSITE" id="PS50005">
    <property type="entry name" value="TPR"/>
    <property type="match status" value="4"/>
</dbReference>
<proteinExistence type="predicted"/>
<dbReference type="InterPro" id="IPR050498">
    <property type="entry name" value="Ycf3"/>
</dbReference>
<gene>
    <name evidence="5" type="ORF">I41_47030</name>
</gene>
<dbReference type="KEGG" id="llh:I41_47030"/>
<keyword evidence="6" id="KW-1185">Reference proteome</keyword>
<dbReference type="Pfam" id="PF13432">
    <property type="entry name" value="TPR_16"/>
    <property type="match status" value="3"/>
</dbReference>
<dbReference type="Proteomes" id="UP000317909">
    <property type="component" value="Chromosome"/>
</dbReference>
<evidence type="ECO:0000256" key="2">
    <source>
        <dbReference type="ARBA" id="ARBA00022803"/>
    </source>
</evidence>
<feature type="repeat" description="TPR" evidence="3">
    <location>
        <begin position="103"/>
        <end position="136"/>
    </location>
</feature>
<evidence type="ECO:0000256" key="4">
    <source>
        <dbReference type="SAM" id="MobiDB-lite"/>
    </source>
</evidence>
<reference evidence="5 6" key="1">
    <citation type="submission" date="2019-02" db="EMBL/GenBank/DDBJ databases">
        <title>Deep-cultivation of Planctomycetes and their phenomic and genomic characterization uncovers novel biology.</title>
        <authorList>
            <person name="Wiegand S."/>
            <person name="Jogler M."/>
            <person name="Boedeker C."/>
            <person name="Pinto D."/>
            <person name="Vollmers J."/>
            <person name="Rivas-Marin E."/>
            <person name="Kohn T."/>
            <person name="Peeters S.H."/>
            <person name="Heuer A."/>
            <person name="Rast P."/>
            <person name="Oberbeckmann S."/>
            <person name="Bunk B."/>
            <person name="Jeske O."/>
            <person name="Meyerdierks A."/>
            <person name="Storesund J.E."/>
            <person name="Kallscheuer N."/>
            <person name="Luecker S."/>
            <person name="Lage O.M."/>
            <person name="Pohl T."/>
            <person name="Merkel B.J."/>
            <person name="Hornburger P."/>
            <person name="Mueller R.-W."/>
            <person name="Bruemmer F."/>
            <person name="Labrenz M."/>
            <person name="Spormann A.M."/>
            <person name="Op den Camp H."/>
            <person name="Overmann J."/>
            <person name="Amann R."/>
            <person name="Jetten M.S.M."/>
            <person name="Mascher T."/>
            <person name="Medema M.H."/>
            <person name="Devos D.P."/>
            <person name="Kaster A.-K."/>
            <person name="Ovreas L."/>
            <person name="Rohde M."/>
            <person name="Galperin M.Y."/>
            <person name="Jogler C."/>
        </authorList>
    </citation>
    <scope>NUCLEOTIDE SEQUENCE [LARGE SCALE GENOMIC DNA]</scope>
    <source>
        <strain evidence="5 6">I41</strain>
    </source>
</reference>
<dbReference type="PANTHER" id="PTHR44858:SF1">
    <property type="entry name" value="UDP-N-ACETYLGLUCOSAMINE--PEPTIDE N-ACETYLGLUCOSAMINYLTRANSFERASE SPINDLY-RELATED"/>
    <property type="match status" value="1"/>
</dbReference>
<dbReference type="InterPro" id="IPR011990">
    <property type="entry name" value="TPR-like_helical_dom_sf"/>
</dbReference>
<dbReference type="SUPFAM" id="SSF48452">
    <property type="entry name" value="TPR-like"/>
    <property type="match status" value="1"/>
</dbReference>
<feature type="repeat" description="TPR" evidence="3">
    <location>
        <begin position="171"/>
        <end position="204"/>
    </location>
</feature>
<evidence type="ECO:0000313" key="5">
    <source>
        <dbReference type="EMBL" id="QDT75492.1"/>
    </source>
</evidence>
<keyword evidence="2 3" id="KW-0802">TPR repeat</keyword>
<feature type="repeat" description="TPR" evidence="3">
    <location>
        <begin position="137"/>
        <end position="170"/>
    </location>
</feature>
<dbReference type="RefSeq" id="WP_145435180.1">
    <property type="nucleotide sequence ID" value="NZ_CP036339.1"/>
</dbReference>
<evidence type="ECO:0000313" key="6">
    <source>
        <dbReference type="Proteomes" id="UP000317909"/>
    </source>
</evidence>
<dbReference type="AlphaFoldDB" id="A0A517U4E3"/>